<name>A0A815Q2H8_9BILA</name>
<evidence type="ECO:0000313" key="2">
    <source>
        <dbReference type="Proteomes" id="UP000663882"/>
    </source>
</evidence>
<sequence length="79" mass="8754">LHAIDDFDEYFIDSSAMAYRSRATYLDCIRQHPLPKTIDPIIVKAIAIPTNIGNPCLSELIFVISPTIKKAIPGAMIKP</sequence>
<reference evidence="1" key="1">
    <citation type="submission" date="2021-02" db="EMBL/GenBank/DDBJ databases">
        <authorList>
            <person name="Nowell W R."/>
        </authorList>
    </citation>
    <scope>NUCLEOTIDE SEQUENCE</scope>
</reference>
<dbReference type="Proteomes" id="UP000663882">
    <property type="component" value="Unassembled WGS sequence"/>
</dbReference>
<evidence type="ECO:0000313" key="1">
    <source>
        <dbReference type="EMBL" id="CAF1457390.1"/>
    </source>
</evidence>
<dbReference type="EMBL" id="CAJNOO010006878">
    <property type="protein sequence ID" value="CAF1457390.1"/>
    <property type="molecule type" value="Genomic_DNA"/>
</dbReference>
<protein>
    <submittedName>
        <fullName evidence="1">Uncharacterized protein</fullName>
    </submittedName>
</protein>
<proteinExistence type="predicted"/>
<comment type="caution">
    <text evidence="1">The sequence shown here is derived from an EMBL/GenBank/DDBJ whole genome shotgun (WGS) entry which is preliminary data.</text>
</comment>
<dbReference type="AlphaFoldDB" id="A0A815Q2H8"/>
<organism evidence="1 2">
    <name type="scientific">Rotaria sordida</name>
    <dbReference type="NCBI Taxonomy" id="392033"/>
    <lineage>
        <taxon>Eukaryota</taxon>
        <taxon>Metazoa</taxon>
        <taxon>Spiralia</taxon>
        <taxon>Gnathifera</taxon>
        <taxon>Rotifera</taxon>
        <taxon>Eurotatoria</taxon>
        <taxon>Bdelloidea</taxon>
        <taxon>Philodinida</taxon>
        <taxon>Philodinidae</taxon>
        <taxon>Rotaria</taxon>
    </lineage>
</organism>
<accession>A0A815Q2H8</accession>
<feature type="non-terminal residue" evidence="1">
    <location>
        <position position="1"/>
    </location>
</feature>
<gene>
    <name evidence="1" type="ORF">RFH988_LOCUS37014</name>
</gene>